<keyword evidence="6 10" id="KW-0573">Peptidoglycan synthesis</keyword>
<dbReference type="Pfam" id="PF03033">
    <property type="entry name" value="Glyco_transf_28"/>
    <property type="match status" value="1"/>
</dbReference>
<dbReference type="InterPro" id="IPR007235">
    <property type="entry name" value="Glyco_trans_28_C"/>
</dbReference>
<evidence type="ECO:0000256" key="8">
    <source>
        <dbReference type="ARBA" id="ARBA00023306"/>
    </source>
</evidence>
<dbReference type="Proteomes" id="UP000832034">
    <property type="component" value="Chromosome"/>
</dbReference>
<dbReference type="HAMAP" id="MF_00033">
    <property type="entry name" value="MurG"/>
    <property type="match status" value="1"/>
</dbReference>
<dbReference type="GO" id="GO:0016757">
    <property type="term" value="F:glycosyltransferase activity"/>
    <property type="evidence" value="ECO:0007669"/>
    <property type="project" value="UniProtKB-KW"/>
</dbReference>
<feature type="domain" description="Glycosyltransferase family 28 N-terminal" evidence="11">
    <location>
        <begin position="6"/>
        <end position="143"/>
    </location>
</feature>
<feature type="domain" description="Glycosyl transferase family 28 C-terminal" evidence="12">
    <location>
        <begin position="184"/>
        <end position="327"/>
    </location>
</feature>
<reference evidence="13" key="1">
    <citation type="submission" date="2021-12" db="EMBL/GenBank/DDBJ databases">
        <authorList>
            <person name="Veyrier F.J."/>
        </authorList>
    </citation>
    <scope>NUCLEOTIDE SEQUENCE</scope>
    <source>
        <strain evidence="13">SAG 1488-6</strain>
    </source>
</reference>
<feature type="binding site" evidence="10">
    <location>
        <position position="244"/>
    </location>
    <ligand>
        <name>UDP-N-acetyl-alpha-D-glucosamine</name>
        <dbReference type="ChEBI" id="CHEBI:57705"/>
    </ligand>
</feature>
<dbReference type="PANTHER" id="PTHR21015">
    <property type="entry name" value="UDP-N-ACETYLGLUCOSAMINE--N-ACETYLMURAMYL-(PENTAPEPTIDE) PYROPHOSPHORYL-UNDECAPRENOL N-ACETYLGLUCOSAMINE TRANSFERASE 1"/>
    <property type="match status" value="1"/>
</dbReference>
<evidence type="ECO:0000256" key="9">
    <source>
        <dbReference type="ARBA" id="ARBA00023316"/>
    </source>
</evidence>
<dbReference type="EC" id="2.4.1.227" evidence="10"/>
<evidence type="ECO:0000256" key="6">
    <source>
        <dbReference type="ARBA" id="ARBA00022984"/>
    </source>
</evidence>
<dbReference type="InterPro" id="IPR004276">
    <property type="entry name" value="GlycoTrans_28_N"/>
</dbReference>
<protein>
    <recommendedName>
        <fullName evidence="10">UDP-N-acetylglucosamine--N-acetylmuramyl-(pentapeptide) pyrophosphoryl-undecaprenol N-acetylglucosamine transferase</fullName>
        <ecNumber evidence="10">2.4.1.227</ecNumber>
    </recommendedName>
    <alternativeName>
        <fullName evidence="10">Undecaprenyl-PP-MurNAc-pentapeptide-UDPGlcNAc GlcNAc transferase</fullName>
    </alternativeName>
</protein>
<evidence type="ECO:0000256" key="4">
    <source>
        <dbReference type="ARBA" id="ARBA00022679"/>
    </source>
</evidence>
<dbReference type="InterPro" id="IPR006009">
    <property type="entry name" value="GlcNAc_MurG"/>
</dbReference>
<evidence type="ECO:0000313" key="14">
    <source>
        <dbReference type="Proteomes" id="UP000832034"/>
    </source>
</evidence>
<dbReference type="CDD" id="cd03785">
    <property type="entry name" value="GT28_MurG"/>
    <property type="match status" value="1"/>
</dbReference>
<dbReference type="NCBIfam" id="TIGR01133">
    <property type="entry name" value="murG"/>
    <property type="match status" value="1"/>
</dbReference>
<keyword evidence="4 10" id="KW-0808">Transferase</keyword>
<feature type="binding site" evidence="10">
    <location>
        <begin position="263"/>
        <end position="268"/>
    </location>
    <ligand>
        <name>UDP-N-acetyl-alpha-D-glucosamine</name>
        <dbReference type="ChEBI" id="CHEBI:57705"/>
    </ligand>
</feature>
<feature type="binding site" evidence="10">
    <location>
        <position position="289"/>
    </location>
    <ligand>
        <name>UDP-N-acetyl-alpha-D-glucosamine</name>
        <dbReference type="ChEBI" id="CHEBI:57705"/>
    </ligand>
</feature>
<comment type="pathway">
    <text evidence="10">Cell wall biogenesis; peptidoglycan biosynthesis.</text>
</comment>
<feature type="binding site" evidence="10">
    <location>
        <position position="125"/>
    </location>
    <ligand>
        <name>UDP-N-acetyl-alpha-D-glucosamine</name>
        <dbReference type="ChEBI" id="CHEBI:57705"/>
    </ligand>
</feature>
<keyword evidence="9 10" id="KW-0961">Cell wall biogenesis/degradation</keyword>
<keyword evidence="8 10" id="KW-0131">Cell cycle</keyword>
<name>A0ABY4ECV9_VITST</name>
<comment type="subcellular location">
    <subcellularLocation>
        <location evidence="10">Cell membrane</location>
        <topology evidence="10">Peripheral membrane protein</topology>
        <orientation evidence="10">Cytoplasmic side</orientation>
    </subcellularLocation>
</comment>
<dbReference type="Pfam" id="PF04101">
    <property type="entry name" value="Glyco_tran_28_C"/>
    <property type="match status" value="1"/>
</dbReference>
<evidence type="ECO:0000256" key="7">
    <source>
        <dbReference type="ARBA" id="ARBA00023136"/>
    </source>
</evidence>
<feature type="binding site" evidence="10">
    <location>
        <position position="162"/>
    </location>
    <ligand>
        <name>UDP-N-acetyl-alpha-D-glucosamine</name>
        <dbReference type="ChEBI" id="CHEBI:57705"/>
    </ligand>
</feature>
<keyword evidence="1 10" id="KW-1003">Cell membrane</keyword>
<comment type="similarity">
    <text evidence="10">Belongs to the glycosyltransferase 28 family. MurG subfamily.</text>
</comment>
<evidence type="ECO:0000256" key="1">
    <source>
        <dbReference type="ARBA" id="ARBA00022475"/>
    </source>
</evidence>
<reference evidence="13" key="2">
    <citation type="journal article" date="2022" name="Res Sq">
        <title>Evolution of multicellular longitudinally dividing oral cavity symbionts (Neisseriaceae).</title>
        <authorList>
            <person name="Nyongesa S."/>
            <person name="Weber P."/>
            <person name="Bernet E."/>
            <person name="Pullido F."/>
            <person name="Nieckarz M."/>
            <person name="Delaby M."/>
            <person name="Nieves C."/>
            <person name="Viehboeck T."/>
            <person name="Krause N."/>
            <person name="Rivera-Millot A."/>
            <person name="Nakamura A."/>
            <person name="Vischer N."/>
            <person name="VanNieuwenhze M."/>
            <person name="Brun Y."/>
            <person name="Cava F."/>
            <person name="Bulgheresi S."/>
            <person name="Veyrier F."/>
        </authorList>
    </citation>
    <scope>NUCLEOTIDE SEQUENCE</scope>
    <source>
        <strain evidence="13">SAG 1488-6</strain>
    </source>
</reference>
<keyword evidence="2 10" id="KW-0132">Cell division</keyword>
<dbReference type="EMBL" id="CP091512">
    <property type="protein sequence ID" value="UOO92760.1"/>
    <property type="molecule type" value="Genomic_DNA"/>
</dbReference>
<feature type="binding site" evidence="10">
    <location>
        <begin position="13"/>
        <end position="15"/>
    </location>
    <ligand>
        <name>UDP-N-acetyl-alpha-D-glucosamine</name>
        <dbReference type="ChEBI" id="CHEBI:57705"/>
    </ligand>
</feature>
<evidence type="ECO:0000256" key="2">
    <source>
        <dbReference type="ARBA" id="ARBA00022618"/>
    </source>
</evidence>
<sequence length="355" mass="37555">MSKATVMIMAGGTGGHIFPALAVARELQAAGFDVVWLGAEGGMETRIVPPTGIPLETIAIKGVRGNGIKRKLMLPFTLMGNIKDVKRIIKQYNVKALIGFGGFVTFPGGVGGKLAGLPLTVHEQNAIAGLSNKVLSRYANRVLYAFPKVFANAEGLVGNPVRADIVAMPAPEARFAGRTGRLRLLVVGGSLGAQVFNDIVPKALALLSEEQRPSVMHQSGRNKLPALQDAYTQLGLEAQCVEFIDEMVKAYSEADVIVCRAGALTVAELAAAGLGAVFVPYPHAVDDHQTFNAKVLVDAKAAVSVPQSQFTPEALADLLQNMDRATCLQWAQCAREQALPDAARLTAAAVISTFE</sequence>
<evidence type="ECO:0000256" key="5">
    <source>
        <dbReference type="ARBA" id="ARBA00022960"/>
    </source>
</evidence>
<proteinExistence type="inferred from homology"/>
<feature type="binding site" evidence="10">
    <location>
        <position position="190"/>
    </location>
    <ligand>
        <name>UDP-N-acetyl-alpha-D-glucosamine</name>
        <dbReference type="ChEBI" id="CHEBI:57705"/>
    </ligand>
</feature>
<dbReference type="PANTHER" id="PTHR21015:SF22">
    <property type="entry name" value="GLYCOSYLTRANSFERASE"/>
    <property type="match status" value="1"/>
</dbReference>
<dbReference type="SUPFAM" id="SSF53756">
    <property type="entry name" value="UDP-Glycosyltransferase/glycogen phosphorylase"/>
    <property type="match status" value="1"/>
</dbReference>
<evidence type="ECO:0000259" key="11">
    <source>
        <dbReference type="Pfam" id="PF03033"/>
    </source>
</evidence>
<accession>A0ABY4ECV9</accession>
<keyword evidence="14" id="KW-1185">Reference proteome</keyword>
<comment type="catalytic activity">
    <reaction evidence="10">
        <text>di-trans,octa-cis-undecaprenyl diphospho-N-acetyl-alpha-D-muramoyl-L-alanyl-D-glutamyl-meso-2,6-diaminopimeloyl-D-alanyl-D-alanine + UDP-N-acetyl-alpha-D-glucosamine = di-trans,octa-cis-undecaprenyl diphospho-[N-acetyl-alpha-D-glucosaminyl-(1-&gt;4)]-N-acetyl-alpha-D-muramoyl-L-alanyl-D-glutamyl-meso-2,6-diaminopimeloyl-D-alanyl-D-alanine + UDP + H(+)</text>
        <dbReference type="Rhea" id="RHEA:31227"/>
        <dbReference type="ChEBI" id="CHEBI:15378"/>
        <dbReference type="ChEBI" id="CHEBI:57705"/>
        <dbReference type="ChEBI" id="CHEBI:58223"/>
        <dbReference type="ChEBI" id="CHEBI:61387"/>
        <dbReference type="ChEBI" id="CHEBI:61388"/>
        <dbReference type="EC" id="2.4.1.227"/>
    </reaction>
</comment>
<evidence type="ECO:0000259" key="12">
    <source>
        <dbReference type="Pfam" id="PF04101"/>
    </source>
</evidence>
<comment type="function">
    <text evidence="10">Cell wall formation. Catalyzes the transfer of a GlcNAc subunit on undecaprenyl-pyrophosphoryl-MurNAc-pentapeptide (lipid intermediate I) to form undecaprenyl-pyrophosphoryl-MurNAc-(pentapeptide)GlcNAc (lipid intermediate II).</text>
</comment>
<evidence type="ECO:0000256" key="10">
    <source>
        <dbReference type="HAMAP-Rule" id="MF_00033"/>
    </source>
</evidence>
<evidence type="ECO:0000256" key="3">
    <source>
        <dbReference type="ARBA" id="ARBA00022676"/>
    </source>
</evidence>
<dbReference type="RefSeq" id="WP_019957088.1">
    <property type="nucleotide sequence ID" value="NZ_CP091512.1"/>
</dbReference>
<keyword evidence="3 10" id="KW-0328">Glycosyltransferase</keyword>
<keyword evidence="7 10" id="KW-0472">Membrane</keyword>
<gene>
    <name evidence="10 13" type="primary">murG</name>
    <name evidence="13" type="ORF">LVJ81_01560</name>
</gene>
<organism evidence="13 14">
    <name type="scientific">Vitreoscilla stercoraria</name>
    <dbReference type="NCBI Taxonomy" id="61"/>
    <lineage>
        <taxon>Bacteria</taxon>
        <taxon>Pseudomonadati</taxon>
        <taxon>Pseudomonadota</taxon>
        <taxon>Betaproteobacteria</taxon>
        <taxon>Neisseriales</taxon>
        <taxon>Neisseriaceae</taxon>
        <taxon>Vitreoscilla</taxon>
    </lineage>
</organism>
<dbReference type="Gene3D" id="3.40.50.2000">
    <property type="entry name" value="Glycogen Phosphorylase B"/>
    <property type="match status" value="2"/>
</dbReference>
<keyword evidence="5 10" id="KW-0133">Cell shape</keyword>
<evidence type="ECO:0000313" key="13">
    <source>
        <dbReference type="EMBL" id="UOO92760.1"/>
    </source>
</evidence>